<dbReference type="Proteomes" id="UP001173802">
    <property type="component" value="Unassembled WGS sequence"/>
</dbReference>
<proteinExistence type="predicted"/>
<keyword evidence="1" id="KW-0808">Transferase</keyword>
<accession>A0ACC6FUD8</accession>
<dbReference type="EMBL" id="JANURN010000011">
    <property type="protein sequence ID" value="MDL0082908.1"/>
    <property type="molecule type" value="Genomic_DNA"/>
</dbReference>
<reference evidence="1 2" key="1">
    <citation type="journal article" date="2023" name="Microorganisms">
        <title>Isolation and Genomic Characteristics of Cat-Borne Campylobacter felis sp. nov. and Sheep-Borne Campylobacter ovis sp. nov.</title>
        <authorList>
            <person name="Wang H."/>
            <person name="Li Y."/>
            <person name="Gu Y."/>
            <person name="Zhou G."/>
            <person name="Chen X."/>
            <person name="Zhang X."/>
            <person name="Shao Z."/>
            <person name="Zhang J."/>
            <person name="Zhang M."/>
        </authorList>
    </citation>
    <scope>NUCLEOTIDE SEQUENCE [LARGE SCALE GENOMIC DNA]</scope>
    <source>
        <strain evidence="1 2">XJK30-2</strain>
    </source>
</reference>
<comment type="caution">
    <text evidence="1">The sequence shown here is derived from an EMBL/GenBank/DDBJ whole genome shotgun (WGS) entry which is preliminary data.</text>
</comment>
<protein>
    <submittedName>
        <fullName evidence="1">RsmD family RNA methyltransferase</fullName>
    </submittedName>
</protein>
<keyword evidence="2" id="KW-1185">Reference proteome</keyword>
<evidence type="ECO:0000313" key="1">
    <source>
        <dbReference type="EMBL" id="MDL0082908.1"/>
    </source>
</evidence>
<evidence type="ECO:0000313" key="2">
    <source>
        <dbReference type="Proteomes" id="UP001173802"/>
    </source>
</evidence>
<gene>
    <name evidence="1" type="ORF">NYG90_09570</name>
</gene>
<sequence>MRTSKPSSAKSLKILRVIGGKWRGLKLFAPESSLDSSSMHPTRPTKSIVKESCFNTIGGDIYGACFIEGFAGSGSMGIEALSLGASVAVFCERDEKALQALRRNLNLLPIAILESISLESTTNAHAKPPCACIVQGDSFSNLTDILHTCAMPSILYLDPPFCIRQNYADIYEKCANLIDSVASPYLKLIIIEHSSGYTFADVIGDFTQSKTRRFGKSALTYFTKGA</sequence>
<keyword evidence="1" id="KW-0489">Methyltransferase</keyword>
<name>A0ACC6FUD8_9HELI</name>
<organism evidence="1 2">
    <name type="scientific">Helicobacter zhangjianzhongii</name>
    <dbReference type="NCBI Taxonomy" id="2974574"/>
    <lineage>
        <taxon>Bacteria</taxon>
        <taxon>Pseudomonadati</taxon>
        <taxon>Campylobacterota</taxon>
        <taxon>Epsilonproteobacteria</taxon>
        <taxon>Campylobacterales</taxon>
        <taxon>Helicobacteraceae</taxon>
        <taxon>Helicobacter</taxon>
    </lineage>
</organism>